<evidence type="ECO:0000256" key="2">
    <source>
        <dbReference type="SAM" id="SignalP"/>
    </source>
</evidence>
<gene>
    <name evidence="3" type="ORF">H9636_11085</name>
</gene>
<accession>A0ABR8XD91</accession>
<evidence type="ECO:0000313" key="4">
    <source>
        <dbReference type="Proteomes" id="UP000640930"/>
    </source>
</evidence>
<feature type="region of interest" description="Disordered" evidence="1">
    <location>
        <begin position="22"/>
        <end position="65"/>
    </location>
</feature>
<dbReference type="Proteomes" id="UP000640930">
    <property type="component" value="Unassembled WGS sequence"/>
</dbReference>
<reference evidence="3 4" key="1">
    <citation type="submission" date="2020-08" db="EMBL/GenBank/DDBJ databases">
        <title>A Genomic Blueprint of the Chicken Gut Microbiome.</title>
        <authorList>
            <person name="Gilroy R."/>
            <person name="Ravi A."/>
            <person name="Getino M."/>
            <person name="Pursley I."/>
            <person name="Horton D.L."/>
            <person name="Alikhan N.-F."/>
            <person name="Baker D."/>
            <person name="Gharbi K."/>
            <person name="Hall N."/>
            <person name="Watson M."/>
            <person name="Adriaenssens E.M."/>
            <person name="Foster-Nyarko E."/>
            <person name="Jarju S."/>
            <person name="Secka A."/>
            <person name="Antonio M."/>
            <person name="Oren A."/>
            <person name="Chaudhuri R."/>
            <person name="La Ragione R.M."/>
            <person name="Hildebrand F."/>
            <person name="Pallen M.J."/>
        </authorList>
    </citation>
    <scope>NUCLEOTIDE SEQUENCE [LARGE SCALE GENOMIC DNA]</scope>
    <source>
        <strain evidence="3 4">Re31</strain>
    </source>
</reference>
<dbReference type="EMBL" id="JACSQA010000015">
    <property type="protein sequence ID" value="MBD8027196.1"/>
    <property type="molecule type" value="Genomic_DNA"/>
</dbReference>
<keyword evidence="2" id="KW-0732">Signal</keyword>
<evidence type="ECO:0000313" key="3">
    <source>
        <dbReference type="EMBL" id="MBD8027196.1"/>
    </source>
</evidence>
<keyword evidence="4" id="KW-1185">Reference proteome</keyword>
<dbReference type="RefSeq" id="WP_191707665.1">
    <property type="nucleotide sequence ID" value="NZ_JACSQA010000015.1"/>
</dbReference>
<feature type="chain" id="PRO_5045485311" description="Lipoprotein" evidence="2">
    <location>
        <begin position="18"/>
        <end position="190"/>
    </location>
</feature>
<comment type="caution">
    <text evidence="3">The sequence shown here is derived from an EMBL/GenBank/DDBJ whole genome shotgun (WGS) entry which is preliminary data.</text>
</comment>
<evidence type="ECO:0000256" key="1">
    <source>
        <dbReference type="SAM" id="MobiDB-lite"/>
    </source>
</evidence>
<name>A0ABR8XD91_9BACL</name>
<dbReference type="PROSITE" id="PS51257">
    <property type="entry name" value="PROKAR_LIPOPROTEIN"/>
    <property type="match status" value="1"/>
</dbReference>
<proteinExistence type="predicted"/>
<evidence type="ECO:0008006" key="5">
    <source>
        <dbReference type="Google" id="ProtNLM"/>
    </source>
</evidence>
<protein>
    <recommendedName>
        <fullName evidence="5">Lipoprotein</fullName>
    </recommendedName>
</protein>
<sequence>MKKLVFSTALILSLALAACGNEDSAEDVKENEEKTSEDQQTETYHSEEVNSDVEETNEVGTEHATESIGWEEKIKEIASNDGAASDKFYELETFLMEYEASAEEIATFKSDIVKDYKSGTYLSELDNHERMLTNIFKSYFVEKNSEGALKDFAFDYYQNLKYAYRGVDSPESEAVKANEDQMNEALEQIN</sequence>
<feature type="compositionally biased region" description="Basic and acidic residues" evidence="1">
    <location>
        <begin position="26"/>
        <end position="37"/>
    </location>
</feature>
<feature type="signal peptide" evidence="2">
    <location>
        <begin position="1"/>
        <end position="17"/>
    </location>
</feature>
<organism evidence="3 4">
    <name type="scientific">Ureibacillus galli</name>
    <dbReference type="NCBI Taxonomy" id="2762222"/>
    <lineage>
        <taxon>Bacteria</taxon>
        <taxon>Bacillati</taxon>
        <taxon>Bacillota</taxon>
        <taxon>Bacilli</taxon>
        <taxon>Bacillales</taxon>
        <taxon>Caryophanaceae</taxon>
        <taxon>Ureibacillus</taxon>
    </lineage>
</organism>